<proteinExistence type="predicted"/>
<reference evidence="2 3" key="1">
    <citation type="submission" date="2019-05" db="EMBL/GenBank/DDBJ databases">
        <title>Another draft genome of Portunus trituberculatus and its Hox gene families provides insights of decapod evolution.</title>
        <authorList>
            <person name="Jeong J.-H."/>
            <person name="Song I."/>
            <person name="Kim S."/>
            <person name="Choi T."/>
            <person name="Kim D."/>
            <person name="Ryu S."/>
            <person name="Kim W."/>
        </authorList>
    </citation>
    <scope>NUCLEOTIDE SEQUENCE [LARGE SCALE GENOMIC DNA]</scope>
    <source>
        <tissue evidence="2">Muscle</tissue>
    </source>
</reference>
<protein>
    <submittedName>
        <fullName evidence="2">Uncharacterized protein</fullName>
    </submittedName>
</protein>
<dbReference type="AlphaFoldDB" id="A0A5B7DHP8"/>
<evidence type="ECO:0000313" key="2">
    <source>
        <dbReference type="EMBL" id="MPC21042.1"/>
    </source>
</evidence>
<feature type="region of interest" description="Disordered" evidence="1">
    <location>
        <begin position="123"/>
        <end position="169"/>
    </location>
</feature>
<sequence length="169" mass="18816">MEILHDSVRDGDEDTWLTTRRLYEPYTLPGYFFQSFFLPAVSLPRCPRYSLSPSPLLRSPGAPSSYSSERNIIRTNQASSFLLFKGTLISLVLLSHNLERSQRKAERHVIEKVFLLTSQDKAEHQSPACSRKSSENMGPLKAGSSAATAKQSPNKHLRAGPRSLPGDSV</sequence>
<accession>A0A5B7DHP8</accession>
<name>A0A5B7DHP8_PORTR</name>
<gene>
    <name evidence="2" type="ORF">E2C01_014015</name>
</gene>
<organism evidence="2 3">
    <name type="scientific">Portunus trituberculatus</name>
    <name type="common">Swimming crab</name>
    <name type="synonym">Neptunus trituberculatus</name>
    <dbReference type="NCBI Taxonomy" id="210409"/>
    <lineage>
        <taxon>Eukaryota</taxon>
        <taxon>Metazoa</taxon>
        <taxon>Ecdysozoa</taxon>
        <taxon>Arthropoda</taxon>
        <taxon>Crustacea</taxon>
        <taxon>Multicrustacea</taxon>
        <taxon>Malacostraca</taxon>
        <taxon>Eumalacostraca</taxon>
        <taxon>Eucarida</taxon>
        <taxon>Decapoda</taxon>
        <taxon>Pleocyemata</taxon>
        <taxon>Brachyura</taxon>
        <taxon>Eubrachyura</taxon>
        <taxon>Portunoidea</taxon>
        <taxon>Portunidae</taxon>
        <taxon>Portuninae</taxon>
        <taxon>Portunus</taxon>
    </lineage>
</organism>
<evidence type="ECO:0000313" key="3">
    <source>
        <dbReference type="Proteomes" id="UP000324222"/>
    </source>
</evidence>
<evidence type="ECO:0000256" key="1">
    <source>
        <dbReference type="SAM" id="MobiDB-lite"/>
    </source>
</evidence>
<keyword evidence="3" id="KW-1185">Reference proteome</keyword>
<dbReference type="EMBL" id="VSRR010000937">
    <property type="protein sequence ID" value="MPC21042.1"/>
    <property type="molecule type" value="Genomic_DNA"/>
</dbReference>
<comment type="caution">
    <text evidence="2">The sequence shown here is derived from an EMBL/GenBank/DDBJ whole genome shotgun (WGS) entry which is preliminary data.</text>
</comment>
<dbReference type="Proteomes" id="UP000324222">
    <property type="component" value="Unassembled WGS sequence"/>
</dbReference>